<dbReference type="Proteomes" id="UP001057402">
    <property type="component" value="Chromosome 5"/>
</dbReference>
<name>A0ACB9QUP9_9MYRT</name>
<proteinExistence type="predicted"/>
<sequence>MAAATTRRHHFRLHHRSGIPPTLRSYATEHSSPQTQNKAAGDNSNSQPGPTSSSKKTKKARTLAALINSNNQWSKKVESLLAPLSNSLSKTTVCQTLRLIKSPAEALRFFRWVGGCTGFIPDGRCYYTMLEILGSTRNLNAARNLLFSMATKSSCSGGGGGVKLEDSYFNSLIRWYGKAGLFQESVGLFEKMKEMGVSPSVVTFNGLFSVLLKRGRTNLVMSLYDEMLRTYGVNPDTFTFNILIRGFCMNGLVNEGFRFFKEMSRVNCDPDVVTYNTLVDGLCRVGKVEIAANVMKGMKGKGESLKPNLVTYTTLIRGYCTKGNTDEALLLLDEMVGRGLEPNEITHNTLIKGLCEAQKLDKIRDILDGKAAGKKFVPDTCTFNTLMHAHCNAGNLGEALKVFTEMKILKLLPDSATYSVLIRLLCQRREYERAEEIFDELSKKEIVLTESGCTPLVAAYNPIFEYLCKNGKTKKAEMVFRQLMKRGVQDPPSFITLIMGNCREGNCEAAYELLVLMLRRDYMPDFETYQTLMDGFLRRKNSLYAYNTLLKMLKSSYHPRSSTYHLILSDLIKGDHVNEAADLLILMLEKLVRQNMDLSTQVVRLLFSHGKRLKAIEVVKLLYKNNYAIGIEELVSFLYQRGKLLDAGELLLFGLRNNSRLDIDLCNTIIRGLSARKRLIEAFSVVYELVERERHQNLTCMTGLASALQADGKFVEAEFVRKRIPSTLV</sequence>
<accession>A0ACB9QUP9</accession>
<evidence type="ECO:0000313" key="1">
    <source>
        <dbReference type="EMBL" id="KAI4370345.1"/>
    </source>
</evidence>
<organism evidence="1 2">
    <name type="scientific">Melastoma candidum</name>
    <dbReference type="NCBI Taxonomy" id="119954"/>
    <lineage>
        <taxon>Eukaryota</taxon>
        <taxon>Viridiplantae</taxon>
        <taxon>Streptophyta</taxon>
        <taxon>Embryophyta</taxon>
        <taxon>Tracheophyta</taxon>
        <taxon>Spermatophyta</taxon>
        <taxon>Magnoliopsida</taxon>
        <taxon>eudicotyledons</taxon>
        <taxon>Gunneridae</taxon>
        <taxon>Pentapetalae</taxon>
        <taxon>rosids</taxon>
        <taxon>malvids</taxon>
        <taxon>Myrtales</taxon>
        <taxon>Melastomataceae</taxon>
        <taxon>Melastomatoideae</taxon>
        <taxon>Melastomateae</taxon>
        <taxon>Melastoma</taxon>
    </lineage>
</organism>
<dbReference type="EMBL" id="CM042884">
    <property type="protein sequence ID" value="KAI4370345.1"/>
    <property type="molecule type" value="Genomic_DNA"/>
</dbReference>
<reference evidence="2" key="1">
    <citation type="journal article" date="2023" name="Front. Plant Sci.">
        <title>Chromosomal-level genome assembly of Melastoma candidum provides insights into trichome evolution.</title>
        <authorList>
            <person name="Zhong Y."/>
            <person name="Wu W."/>
            <person name="Sun C."/>
            <person name="Zou P."/>
            <person name="Liu Y."/>
            <person name="Dai S."/>
            <person name="Zhou R."/>
        </authorList>
    </citation>
    <scope>NUCLEOTIDE SEQUENCE [LARGE SCALE GENOMIC DNA]</scope>
</reference>
<protein>
    <submittedName>
        <fullName evidence="1">Uncharacterized protein</fullName>
    </submittedName>
</protein>
<evidence type="ECO:0000313" key="2">
    <source>
        <dbReference type="Proteomes" id="UP001057402"/>
    </source>
</evidence>
<keyword evidence="2" id="KW-1185">Reference proteome</keyword>
<gene>
    <name evidence="1" type="ORF">MLD38_018707</name>
</gene>
<comment type="caution">
    <text evidence="1">The sequence shown here is derived from an EMBL/GenBank/DDBJ whole genome shotgun (WGS) entry which is preliminary data.</text>
</comment>